<keyword evidence="3" id="KW-1185">Reference proteome</keyword>
<dbReference type="AlphaFoldDB" id="A0A0F7JKF4"/>
<proteinExistence type="predicted"/>
<dbReference type="Proteomes" id="UP001185331">
    <property type="component" value="Unassembled WGS sequence"/>
</dbReference>
<evidence type="ECO:0000313" key="3">
    <source>
        <dbReference type="Proteomes" id="UP000034024"/>
    </source>
</evidence>
<evidence type="ECO:0000313" key="1">
    <source>
        <dbReference type="EMBL" id="AKH16701.1"/>
    </source>
</evidence>
<reference evidence="2" key="2">
    <citation type="submission" date="2023-07" db="EMBL/GenBank/DDBJ databases">
        <title>Sorghum-associated microbial communities from plants grown in Nebraska, USA.</title>
        <authorList>
            <person name="Schachtman D."/>
        </authorList>
    </citation>
    <scope>NUCLEOTIDE SEQUENCE</scope>
    <source>
        <strain evidence="2">BE330</strain>
    </source>
</reference>
<dbReference type="PATRIC" id="fig|1309411.5.peg.1249"/>
<dbReference type="EMBL" id="JAVDQK010000011">
    <property type="protein sequence ID" value="MDR6220154.1"/>
    <property type="molecule type" value="Genomic_DNA"/>
</dbReference>
<gene>
    <name evidence="2" type="ORF">J2Y00_003765</name>
    <name evidence="1" type="ORF">SY84_06110</name>
</gene>
<organism evidence="1 3">
    <name type="scientific">Deinococcus soli</name>
    <name type="common">ex Cha et al. 2016</name>
    <dbReference type="NCBI Taxonomy" id="1309411"/>
    <lineage>
        <taxon>Bacteria</taxon>
        <taxon>Thermotogati</taxon>
        <taxon>Deinococcota</taxon>
        <taxon>Deinococci</taxon>
        <taxon>Deinococcales</taxon>
        <taxon>Deinococcaceae</taxon>
        <taxon>Deinococcus</taxon>
    </lineage>
</organism>
<dbReference type="EMBL" id="CP011389">
    <property type="protein sequence ID" value="AKH16701.1"/>
    <property type="molecule type" value="Genomic_DNA"/>
</dbReference>
<protein>
    <submittedName>
        <fullName evidence="1">Uncharacterized protein</fullName>
    </submittedName>
</protein>
<name>A0A0F7JKF4_9DEIO</name>
<dbReference type="KEGG" id="dch:SY84_06110"/>
<evidence type="ECO:0000313" key="2">
    <source>
        <dbReference type="EMBL" id="MDR6220154.1"/>
    </source>
</evidence>
<accession>A0A0F7JKF4</accession>
<dbReference type="OrthoDB" id="72586at2"/>
<dbReference type="RefSeq" id="WP_046843273.1">
    <property type="nucleotide sequence ID" value="NZ_BMHJ01000014.1"/>
</dbReference>
<reference evidence="1 3" key="1">
    <citation type="submission" date="2015-01" db="EMBL/GenBank/DDBJ databases">
        <title>Deinococcus soli/N5/whole genome sequencing.</title>
        <authorList>
            <person name="Kim M.K."/>
            <person name="Srinivasan S."/>
            <person name="Lee J.-J."/>
        </authorList>
    </citation>
    <scope>NUCLEOTIDE SEQUENCE [LARGE SCALE GENOMIC DNA]</scope>
    <source>
        <strain evidence="1 3">N5</strain>
    </source>
</reference>
<dbReference type="Proteomes" id="UP000034024">
    <property type="component" value="Chromosome"/>
</dbReference>
<sequence>MLPADLHQALRPLLPELQTQLLGGCRPDPLRHLDIQVSAKPSGTVTLTVRAAHDGARWGRTASVDLHPLWCGDHLELRADAPEYAISAT</sequence>